<feature type="transmembrane region" description="Helical" evidence="1">
    <location>
        <begin position="6"/>
        <end position="35"/>
    </location>
</feature>
<accession>A0ABW3JBF6</accession>
<feature type="transmembrane region" description="Helical" evidence="1">
    <location>
        <begin position="139"/>
        <end position="156"/>
    </location>
</feature>
<name>A0ABW3JBF6_9HYPH</name>
<dbReference type="RefSeq" id="WP_379089781.1">
    <property type="nucleotide sequence ID" value="NZ_JBHTJO010000001.1"/>
</dbReference>
<evidence type="ECO:0000313" key="2">
    <source>
        <dbReference type="EMBL" id="MFD0987619.1"/>
    </source>
</evidence>
<proteinExistence type="predicted"/>
<gene>
    <name evidence="2" type="ORF">ACFQ2F_10985</name>
</gene>
<reference evidence="3" key="1">
    <citation type="journal article" date="2019" name="Int. J. Syst. Evol. Microbiol.">
        <title>The Global Catalogue of Microorganisms (GCM) 10K type strain sequencing project: providing services to taxonomists for standard genome sequencing and annotation.</title>
        <authorList>
            <consortium name="The Broad Institute Genomics Platform"/>
            <consortium name="The Broad Institute Genome Sequencing Center for Infectious Disease"/>
            <person name="Wu L."/>
            <person name="Ma J."/>
        </authorList>
    </citation>
    <scope>NUCLEOTIDE SEQUENCE [LARGE SCALE GENOMIC DNA]</scope>
    <source>
        <strain evidence="3">CCUG 61697</strain>
    </source>
</reference>
<keyword evidence="3" id="KW-1185">Reference proteome</keyword>
<dbReference type="EMBL" id="JBHTJO010000001">
    <property type="protein sequence ID" value="MFD0987619.1"/>
    <property type="molecule type" value="Genomic_DNA"/>
</dbReference>
<organism evidence="2 3">
    <name type="scientific">Methyloligella solikamskensis</name>
    <dbReference type="NCBI Taxonomy" id="1177756"/>
    <lineage>
        <taxon>Bacteria</taxon>
        <taxon>Pseudomonadati</taxon>
        <taxon>Pseudomonadota</taxon>
        <taxon>Alphaproteobacteria</taxon>
        <taxon>Hyphomicrobiales</taxon>
        <taxon>Hyphomicrobiaceae</taxon>
        <taxon>Methyloligella</taxon>
    </lineage>
</organism>
<keyword evidence="1" id="KW-0812">Transmembrane</keyword>
<comment type="caution">
    <text evidence="2">The sequence shown here is derived from an EMBL/GenBank/DDBJ whole genome shotgun (WGS) entry which is preliminary data.</text>
</comment>
<evidence type="ECO:0000256" key="1">
    <source>
        <dbReference type="SAM" id="Phobius"/>
    </source>
</evidence>
<keyword evidence="1" id="KW-0472">Membrane</keyword>
<keyword evidence="1" id="KW-1133">Transmembrane helix</keyword>
<protein>
    <submittedName>
        <fullName evidence="2">Uncharacterized protein</fullName>
    </submittedName>
</protein>
<evidence type="ECO:0000313" key="3">
    <source>
        <dbReference type="Proteomes" id="UP001597102"/>
    </source>
</evidence>
<sequence length="162" mass="18087">MGSITINTIIGFILALLFAMVMGISMQAILVGDYLQSQNVMSETTQMTLRIAGFSGALAALLTWWAQRFAAMRGFIVRFVFALFIFALAFFSFGGLLRVIWTHVTYPNQQDWSFAGLYFASINDFYSFVLFMIGPSLPAYVMLLIGAGLYIAIFGPRERETV</sequence>
<feature type="transmembrane region" description="Helical" evidence="1">
    <location>
        <begin position="47"/>
        <end position="67"/>
    </location>
</feature>
<dbReference type="Proteomes" id="UP001597102">
    <property type="component" value="Unassembled WGS sequence"/>
</dbReference>
<feature type="transmembrane region" description="Helical" evidence="1">
    <location>
        <begin position="79"/>
        <end position="100"/>
    </location>
</feature>